<dbReference type="CDD" id="cd00067">
    <property type="entry name" value="GAL4"/>
    <property type="match status" value="1"/>
</dbReference>
<name>N1RK95_FUSC4</name>
<dbReference type="AlphaFoldDB" id="N1RK95"/>
<dbReference type="InterPro" id="IPR001138">
    <property type="entry name" value="Zn2Cys6_DnaBD"/>
</dbReference>
<dbReference type="Proteomes" id="UP000016929">
    <property type="component" value="Unassembled WGS sequence"/>
</dbReference>
<dbReference type="Gene3D" id="4.10.240.10">
    <property type="entry name" value="Zn(2)-C6 fungal-type DNA-binding domain"/>
    <property type="match status" value="1"/>
</dbReference>
<dbReference type="GO" id="GO:0000976">
    <property type="term" value="F:transcription cis-regulatory region binding"/>
    <property type="evidence" value="ECO:0007669"/>
    <property type="project" value="TreeGrafter"/>
</dbReference>
<dbReference type="PANTHER" id="PTHR37534">
    <property type="entry name" value="TRANSCRIPTIONAL ACTIVATOR PROTEIN UGA3"/>
    <property type="match status" value="1"/>
</dbReference>
<dbReference type="GO" id="GO:0000981">
    <property type="term" value="F:DNA-binding transcription factor activity, RNA polymerase II-specific"/>
    <property type="evidence" value="ECO:0007669"/>
    <property type="project" value="InterPro"/>
</dbReference>
<dbReference type="SUPFAM" id="SSF57701">
    <property type="entry name" value="Zn2/Cys6 DNA-binding domain"/>
    <property type="match status" value="1"/>
</dbReference>
<dbReference type="PROSITE" id="PS00463">
    <property type="entry name" value="ZN2_CY6_FUNGAL_1"/>
    <property type="match status" value="1"/>
</dbReference>
<accession>N1RK95</accession>
<dbReference type="GO" id="GO:0045944">
    <property type="term" value="P:positive regulation of transcription by RNA polymerase II"/>
    <property type="evidence" value="ECO:0007669"/>
    <property type="project" value="TreeGrafter"/>
</dbReference>
<organism evidence="3 5">
    <name type="scientific">Fusarium oxysporum f. sp. cubense (strain race 4)</name>
    <name type="common">Panama disease fungus</name>
    <dbReference type="NCBI Taxonomy" id="2502994"/>
    <lineage>
        <taxon>Eukaryota</taxon>
        <taxon>Fungi</taxon>
        <taxon>Dikarya</taxon>
        <taxon>Ascomycota</taxon>
        <taxon>Pezizomycotina</taxon>
        <taxon>Sordariomycetes</taxon>
        <taxon>Hypocreomycetidae</taxon>
        <taxon>Hypocreales</taxon>
        <taxon>Nectriaceae</taxon>
        <taxon>Fusarium</taxon>
        <taxon>Fusarium oxysporum species complex</taxon>
    </lineage>
</organism>
<dbReference type="STRING" id="1229665.N1RK95"/>
<reference evidence="3" key="2">
    <citation type="submission" date="2012-09" db="EMBL/GenBank/DDBJ databases">
        <title>Genome Sequencing and Comparative Transcriptomics of Race1 and Race4 of Banana pathogen: Fusarium oxysporum f.sp. Cubense.</title>
        <authorList>
            <person name="Fang X."/>
            <person name="Huang J."/>
        </authorList>
    </citation>
    <scope>NUCLEOTIDE SEQUENCE</scope>
    <source>
        <strain evidence="3">Race 4</strain>
    </source>
</reference>
<keyword evidence="5" id="KW-1185">Reference proteome</keyword>
<protein>
    <submittedName>
        <fullName evidence="3">Lysine biosynthesis regulatory protein LYS14</fullName>
    </submittedName>
</protein>
<dbReference type="EMBL" id="KB726963">
    <property type="protein sequence ID" value="EMT67018.1"/>
    <property type="molecule type" value="Genomic_DNA"/>
</dbReference>
<feature type="domain" description="Zn(2)-C6 fungal-type" evidence="2">
    <location>
        <begin position="9"/>
        <end position="39"/>
    </location>
</feature>
<proteinExistence type="predicted"/>
<evidence type="ECO:0000313" key="5">
    <source>
        <dbReference type="Proteomes" id="UP000016929"/>
    </source>
</evidence>
<keyword evidence="1" id="KW-0539">Nucleus</keyword>
<sequence>MTGKRSRKGCGECRKRRRKCDEVKPSCGQCVSNHRSCKYELRLVWSQGVQNRRSGMRVPEMKAISLTDPIK</sequence>
<evidence type="ECO:0000259" key="2">
    <source>
        <dbReference type="PROSITE" id="PS50048"/>
    </source>
</evidence>
<evidence type="ECO:0000313" key="4">
    <source>
        <dbReference type="EMBL" id="EMT67020.1"/>
    </source>
</evidence>
<dbReference type="PROSITE" id="PS50048">
    <property type="entry name" value="ZN2_CY6_FUNGAL_2"/>
    <property type="match status" value="1"/>
</dbReference>
<dbReference type="InterPro" id="IPR036864">
    <property type="entry name" value="Zn2-C6_fun-type_DNA-bd_sf"/>
</dbReference>
<dbReference type="GO" id="GO:0005634">
    <property type="term" value="C:nucleus"/>
    <property type="evidence" value="ECO:0007669"/>
    <property type="project" value="TreeGrafter"/>
</dbReference>
<dbReference type="EMBL" id="KB726963">
    <property type="protein sequence ID" value="EMT67020.1"/>
    <property type="molecule type" value="Genomic_DNA"/>
</dbReference>
<gene>
    <name evidence="3" type="ORF">FOC4_g10003559</name>
    <name evidence="4" type="ORF">FOC4_g10003561</name>
</gene>
<reference evidence="5" key="3">
    <citation type="journal article" date="2014" name="PLoS ONE">
        <title>Genome and Transcriptome Analysis of the Fungal Pathogen Fusarium oxysporum f. sp. cubense Causing Banana Vascular Wilt Disease.</title>
        <authorList>
            <person name="Guo L."/>
            <person name="Han L."/>
            <person name="Yang L."/>
            <person name="Zeng H."/>
            <person name="Fan D."/>
            <person name="Zhu Y."/>
            <person name="Feng Y."/>
            <person name="Wang G."/>
            <person name="Peng C."/>
            <person name="Jiang X."/>
            <person name="Zhou D."/>
            <person name="Ni P."/>
            <person name="Liang C."/>
            <person name="Liu L."/>
            <person name="Wang J."/>
            <person name="Mao C."/>
            <person name="Fang X."/>
            <person name="Peng M."/>
            <person name="Huang J."/>
        </authorList>
    </citation>
    <scope>NUCLEOTIDE SEQUENCE [LARGE SCALE GENOMIC DNA]</scope>
    <source>
        <strain evidence="5">race 4</strain>
    </source>
</reference>
<dbReference type="Pfam" id="PF00172">
    <property type="entry name" value="Zn_clus"/>
    <property type="match status" value="1"/>
</dbReference>
<dbReference type="HOGENOM" id="CLU_2740060_0_0_1"/>
<reference evidence="5" key="1">
    <citation type="submission" date="2012-09" db="EMBL/GenBank/DDBJ databases">
        <title>Genome sequencing and comparative transcriptomics of race 1 and race 4 of banana pathogen: Fusarium oxysporum f. sp. cubense.</title>
        <authorList>
            <person name="Fang X."/>
            <person name="Huang J."/>
        </authorList>
    </citation>
    <scope>NUCLEOTIDE SEQUENCE [LARGE SCALE GENOMIC DNA]</scope>
    <source>
        <strain evidence="5">race 4</strain>
    </source>
</reference>
<dbReference type="GO" id="GO:0008270">
    <property type="term" value="F:zinc ion binding"/>
    <property type="evidence" value="ECO:0007669"/>
    <property type="project" value="InterPro"/>
</dbReference>
<dbReference type="SMART" id="SM00066">
    <property type="entry name" value="GAL4"/>
    <property type="match status" value="1"/>
</dbReference>
<dbReference type="PANTHER" id="PTHR37534:SF7">
    <property type="entry name" value="TRANSCRIPTIONAL ACTIVATOR PROTEIN UGA3"/>
    <property type="match status" value="1"/>
</dbReference>
<evidence type="ECO:0000313" key="3">
    <source>
        <dbReference type="EMBL" id="EMT67018.1"/>
    </source>
</evidence>
<evidence type="ECO:0000256" key="1">
    <source>
        <dbReference type="ARBA" id="ARBA00023242"/>
    </source>
</evidence>